<dbReference type="InterPro" id="IPR000608">
    <property type="entry name" value="UBC"/>
</dbReference>
<dbReference type="InterPro" id="IPR023313">
    <property type="entry name" value="UBQ-conjugating_AS"/>
</dbReference>
<protein>
    <submittedName>
        <fullName evidence="7">4897_t:CDS:1</fullName>
    </submittedName>
</protein>
<keyword evidence="2" id="KW-0808">Transferase</keyword>
<name>A0A9N9GL80_FUNMO</name>
<dbReference type="EMBL" id="CAJVPP010002739">
    <property type="protein sequence ID" value="CAG8610011.1"/>
    <property type="molecule type" value="Genomic_DNA"/>
</dbReference>
<feature type="domain" description="UBC core" evidence="6">
    <location>
        <begin position="336"/>
        <end position="515"/>
    </location>
</feature>
<dbReference type="CDD" id="cd23795">
    <property type="entry name" value="UBCc_UBE2G1"/>
    <property type="match status" value="1"/>
</dbReference>
<feature type="active site" description="Glycyl thioester intermediate" evidence="4">
    <location>
        <position position="440"/>
    </location>
</feature>
<evidence type="ECO:0000256" key="3">
    <source>
        <dbReference type="ARBA" id="ARBA00022786"/>
    </source>
</evidence>
<dbReference type="PANTHER" id="PTHR16255:SF15">
    <property type="entry name" value="SPORULATION PROTEIN RMD1"/>
    <property type="match status" value="1"/>
</dbReference>
<evidence type="ECO:0000313" key="7">
    <source>
        <dbReference type="EMBL" id="CAG8610011.1"/>
    </source>
</evidence>
<dbReference type="GO" id="GO:0005739">
    <property type="term" value="C:mitochondrion"/>
    <property type="evidence" value="ECO:0007669"/>
    <property type="project" value="UniProtKB-ARBA"/>
</dbReference>
<sequence length="517" mass="59015">MQKRQYTPLPTITPSPNSPQGVSSPQIEPQIPGRQRTKGKQPNRTTKTSQKLKLFPAEQEAAPPAETNETYNQIGQLPKGTARIEAEKFSKQERLLLPRVTAYCTASAYRLDELFKNLQSRKSTNGSTPKRFDECIYTPFTFKTPKPPVADLLGLDDSLLSPLLQEHISEVFFFEYGVVVIWGMKEDEEKDLLRELFPFEDEKLGSEDVETEEFHYHYAASYQPRIYNDVITLKNAGNYMVKLTISHAIAQSVKMTLFEGLIEETIEATKHIPQTMAETGKVQMSRTAITKKIGQLFIMRINVNLVSNILDTPEIFWSEPSYEPLYTAIRGYLEISQRVELLNQRVAVISDLLDMLKEHLTSSHGEQLEWIVIVLIAITSQSTLLLQKQLKELSKHPVEGFSAGLVDNDNIYEDYPLMPPKLKFMSDMWHPNVYPDGEVCISILHPPGEDKYGYEDAGERWMPVHTVETILLSVISMLSTPNDESPANIEAAKEWREDYPTFKKKIQRIVRRSADML</sequence>
<accession>A0A9N9GL80</accession>
<reference evidence="7" key="1">
    <citation type="submission" date="2021-06" db="EMBL/GenBank/DDBJ databases">
        <authorList>
            <person name="Kallberg Y."/>
            <person name="Tangrot J."/>
            <person name="Rosling A."/>
        </authorList>
    </citation>
    <scope>NUCLEOTIDE SEQUENCE</scope>
    <source>
        <strain evidence="7">87-6 pot B 2015</strain>
    </source>
</reference>
<dbReference type="Gene3D" id="3.10.110.10">
    <property type="entry name" value="Ubiquitin Conjugating Enzyme"/>
    <property type="match status" value="1"/>
</dbReference>
<dbReference type="SMART" id="SM00212">
    <property type="entry name" value="UBCc"/>
    <property type="match status" value="1"/>
</dbReference>
<proteinExistence type="inferred from homology"/>
<dbReference type="GO" id="GO:0016740">
    <property type="term" value="F:transferase activity"/>
    <property type="evidence" value="ECO:0007669"/>
    <property type="project" value="UniProtKB-KW"/>
</dbReference>
<feature type="compositionally biased region" description="Low complexity" evidence="5">
    <location>
        <begin position="56"/>
        <end position="66"/>
    </location>
</feature>
<comment type="similarity">
    <text evidence="1">Belongs to the RMD1/sif2 family.</text>
</comment>
<evidence type="ECO:0000256" key="4">
    <source>
        <dbReference type="PROSITE-ProRule" id="PRU10133"/>
    </source>
</evidence>
<gene>
    <name evidence="7" type="ORF">FMOSSE_LOCUS9406</name>
</gene>
<keyword evidence="3" id="KW-0833">Ubl conjugation pathway</keyword>
<dbReference type="Pfam" id="PF02582">
    <property type="entry name" value="DUF155"/>
    <property type="match status" value="1"/>
</dbReference>
<feature type="compositionally biased region" description="Polar residues" evidence="5">
    <location>
        <begin position="42"/>
        <end position="51"/>
    </location>
</feature>
<dbReference type="InterPro" id="IPR051624">
    <property type="entry name" value="RMD1/Sad1-interacting"/>
</dbReference>
<dbReference type="PROSITE" id="PS50127">
    <property type="entry name" value="UBC_2"/>
    <property type="match status" value="1"/>
</dbReference>
<dbReference type="InterPro" id="IPR016135">
    <property type="entry name" value="UBQ-conjugating_enzyme/RWD"/>
</dbReference>
<feature type="compositionally biased region" description="Polar residues" evidence="5">
    <location>
        <begin position="18"/>
        <end position="27"/>
    </location>
</feature>
<keyword evidence="8" id="KW-1185">Reference proteome</keyword>
<dbReference type="PROSITE" id="PS00183">
    <property type="entry name" value="UBC_1"/>
    <property type="match status" value="1"/>
</dbReference>
<dbReference type="InterPro" id="IPR003734">
    <property type="entry name" value="DUF155"/>
</dbReference>
<evidence type="ECO:0000256" key="5">
    <source>
        <dbReference type="SAM" id="MobiDB-lite"/>
    </source>
</evidence>
<dbReference type="AlphaFoldDB" id="A0A9N9GL80"/>
<comment type="caution">
    <text evidence="7">The sequence shown here is derived from an EMBL/GenBank/DDBJ whole genome shotgun (WGS) entry which is preliminary data.</text>
</comment>
<evidence type="ECO:0000256" key="1">
    <source>
        <dbReference type="ARBA" id="ARBA00008306"/>
    </source>
</evidence>
<evidence type="ECO:0000256" key="2">
    <source>
        <dbReference type="ARBA" id="ARBA00022679"/>
    </source>
</evidence>
<dbReference type="PANTHER" id="PTHR16255">
    <property type="entry name" value="REQUIRED FOR MEIOTIC NUCLEAR DIVISION PROTEIN 1 HOMOLOG"/>
    <property type="match status" value="1"/>
</dbReference>
<dbReference type="Proteomes" id="UP000789375">
    <property type="component" value="Unassembled WGS sequence"/>
</dbReference>
<evidence type="ECO:0000313" key="8">
    <source>
        <dbReference type="Proteomes" id="UP000789375"/>
    </source>
</evidence>
<evidence type="ECO:0000259" key="6">
    <source>
        <dbReference type="PROSITE" id="PS50127"/>
    </source>
</evidence>
<organism evidence="7 8">
    <name type="scientific">Funneliformis mosseae</name>
    <name type="common">Endomycorrhizal fungus</name>
    <name type="synonym">Glomus mosseae</name>
    <dbReference type="NCBI Taxonomy" id="27381"/>
    <lineage>
        <taxon>Eukaryota</taxon>
        <taxon>Fungi</taxon>
        <taxon>Fungi incertae sedis</taxon>
        <taxon>Mucoromycota</taxon>
        <taxon>Glomeromycotina</taxon>
        <taxon>Glomeromycetes</taxon>
        <taxon>Glomerales</taxon>
        <taxon>Glomeraceae</taxon>
        <taxon>Funneliformis</taxon>
    </lineage>
</organism>
<dbReference type="SUPFAM" id="SSF54495">
    <property type="entry name" value="UBC-like"/>
    <property type="match status" value="1"/>
</dbReference>
<feature type="region of interest" description="Disordered" evidence="5">
    <location>
        <begin position="1"/>
        <end position="67"/>
    </location>
</feature>
<feature type="compositionally biased region" description="Polar residues" evidence="5">
    <location>
        <begin position="1"/>
        <end position="10"/>
    </location>
</feature>
<dbReference type="Pfam" id="PF00179">
    <property type="entry name" value="UQ_con"/>
    <property type="match status" value="1"/>
</dbReference>